<keyword evidence="2" id="KW-1185">Reference proteome</keyword>
<accession>A0ABY9WXV3</accession>
<dbReference type="InterPro" id="IPR016039">
    <property type="entry name" value="Thiolase-like"/>
</dbReference>
<gene>
    <name evidence="1" type="ORF">F0U60_30365</name>
</gene>
<dbReference type="Proteomes" id="UP001611383">
    <property type="component" value="Chromosome"/>
</dbReference>
<dbReference type="Gene3D" id="3.40.47.10">
    <property type="match status" value="1"/>
</dbReference>
<evidence type="ECO:0008006" key="3">
    <source>
        <dbReference type="Google" id="ProtNLM"/>
    </source>
</evidence>
<dbReference type="RefSeq" id="WP_395804895.1">
    <property type="nucleotide sequence ID" value="NZ_CP043494.1"/>
</dbReference>
<dbReference type="SUPFAM" id="SSF53901">
    <property type="entry name" value="Thiolase-like"/>
    <property type="match status" value="2"/>
</dbReference>
<reference evidence="1 2" key="1">
    <citation type="submission" date="2019-08" db="EMBL/GenBank/DDBJ databases">
        <title>Archangium and Cystobacter genomes.</title>
        <authorList>
            <person name="Chen I.-C.K."/>
            <person name="Wielgoss S."/>
        </authorList>
    </citation>
    <scope>NUCLEOTIDE SEQUENCE [LARGE SCALE GENOMIC DNA]</scope>
    <source>
        <strain evidence="1 2">Cbm 6</strain>
    </source>
</reference>
<protein>
    <recommendedName>
        <fullName evidence="3">Beta-ketoacyl synthase N-terminal domain-containing protein</fullName>
    </recommendedName>
</protein>
<organism evidence="1 2">
    <name type="scientific">Archangium minus</name>
    <dbReference type="NCBI Taxonomy" id="83450"/>
    <lineage>
        <taxon>Bacteria</taxon>
        <taxon>Pseudomonadati</taxon>
        <taxon>Myxococcota</taxon>
        <taxon>Myxococcia</taxon>
        <taxon>Myxococcales</taxon>
        <taxon>Cystobacterineae</taxon>
        <taxon>Archangiaceae</taxon>
        <taxon>Archangium</taxon>
    </lineage>
</organism>
<name>A0ABY9WXV3_9BACT</name>
<proteinExistence type="predicted"/>
<dbReference type="EMBL" id="CP043494">
    <property type="protein sequence ID" value="WNG47968.1"/>
    <property type="molecule type" value="Genomic_DNA"/>
</dbReference>
<evidence type="ECO:0000313" key="2">
    <source>
        <dbReference type="Proteomes" id="UP001611383"/>
    </source>
</evidence>
<sequence>MSKSLFSRVEPPSTVLLASFGATTSIGLDAPMTVASARCGLTRFCEQNELRNDTTGDPIVLALLPTLAEGSTVTERMVALAADAGREALRPWLEAARTEKLPPLPILLSVPPPRPGYPVDVAVSLAQAIIQALPVELDRHRSGLFASGHAGGLSALAHALELLRDPHIPACLVGGTDSPRVLPYLRWLDAQERLKRDGQPYGFIPGEGAGFLLVCRREFLTRHRWAPLAGIQRVAQALEPRLWYQGDATQGEALTDAFWQVLRPSEGAPLRADVTWCDFNGEPWRSEEWSFSYLRTGKYHGEPLDLRHPADCWGDVGAASAPLLVGLAASELARDWDGHQTALVWCASDVQPWRAACLLNRVPPKEVGP</sequence>
<evidence type="ECO:0000313" key="1">
    <source>
        <dbReference type="EMBL" id="WNG47968.1"/>
    </source>
</evidence>